<evidence type="ECO:0000313" key="8">
    <source>
        <dbReference type="Proteomes" id="UP001153050"/>
    </source>
</evidence>
<dbReference type="Pfam" id="PF02653">
    <property type="entry name" value="BPD_transp_2"/>
    <property type="match status" value="1"/>
</dbReference>
<dbReference type="EMBL" id="CAKXZT010000121">
    <property type="protein sequence ID" value="CAH2401005.1"/>
    <property type="molecule type" value="Genomic_DNA"/>
</dbReference>
<evidence type="ECO:0000256" key="4">
    <source>
        <dbReference type="ARBA" id="ARBA00022989"/>
    </source>
</evidence>
<feature type="transmembrane region" description="Helical" evidence="6">
    <location>
        <begin position="89"/>
        <end position="108"/>
    </location>
</feature>
<proteinExistence type="predicted"/>
<feature type="transmembrane region" description="Helical" evidence="6">
    <location>
        <begin position="185"/>
        <end position="206"/>
    </location>
</feature>
<dbReference type="InterPro" id="IPR001851">
    <property type="entry name" value="ABC_transp_permease"/>
</dbReference>
<evidence type="ECO:0000256" key="1">
    <source>
        <dbReference type="ARBA" id="ARBA00004651"/>
    </source>
</evidence>
<dbReference type="InterPro" id="IPR043428">
    <property type="entry name" value="LivM-like"/>
</dbReference>
<accession>A0ABM9DW89</accession>
<evidence type="ECO:0000256" key="5">
    <source>
        <dbReference type="ARBA" id="ARBA00023136"/>
    </source>
</evidence>
<evidence type="ECO:0000256" key="2">
    <source>
        <dbReference type="ARBA" id="ARBA00022475"/>
    </source>
</evidence>
<feature type="transmembrane region" description="Helical" evidence="6">
    <location>
        <begin position="310"/>
        <end position="329"/>
    </location>
</feature>
<keyword evidence="8" id="KW-1185">Reference proteome</keyword>
<name>A0ABM9DW89_9HYPH</name>
<keyword evidence="5 6" id="KW-0472">Membrane</keyword>
<organism evidence="7 8">
    <name type="scientific">Mesorhizobium escarrei</name>
    <dbReference type="NCBI Taxonomy" id="666018"/>
    <lineage>
        <taxon>Bacteria</taxon>
        <taxon>Pseudomonadati</taxon>
        <taxon>Pseudomonadota</taxon>
        <taxon>Alphaproteobacteria</taxon>
        <taxon>Hyphomicrobiales</taxon>
        <taxon>Phyllobacteriaceae</taxon>
        <taxon>Mesorhizobium</taxon>
    </lineage>
</organism>
<evidence type="ECO:0000313" key="7">
    <source>
        <dbReference type="EMBL" id="CAH2401005.1"/>
    </source>
</evidence>
<evidence type="ECO:0000256" key="6">
    <source>
        <dbReference type="SAM" id="Phobius"/>
    </source>
</evidence>
<keyword evidence="3 6" id="KW-0812">Transmembrane</keyword>
<feature type="transmembrane region" description="Helical" evidence="6">
    <location>
        <begin position="57"/>
        <end position="77"/>
    </location>
</feature>
<keyword evidence="2" id="KW-1003">Cell membrane</keyword>
<feature type="transmembrane region" description="Helical" evidence="6">
    <location>
        <begin position="236"/>
        <end position="257"/>
    </location>
</feature>
<comment type="subcellular location">
    <subcellularLocation>
        <location evidence="1">Cell membrane</location>
        <topology evidence="1">Multi-pass membrane protein</topology>
    </subcellularLocation>
</comment>
<feature type="transmembrane region" description="Helical" evidence="6">
    <location>
        <begin position="269"/>
        <end position="298"/>
    </location>
</feature>
<comment type="caution">
    <text evidence="7">The sequence shown here is derived from an EMBL/GenBank/DDBJ whole genome shotgun (WGS) entry which is preliminary data.</text>
</comment>
<dbReference type="CDD" id="cd06581">
    <property type="entry name" value="TM_PBP1_LivM_like"/>
    <property type="match status" value="1"/>
</dbReference>
<feature type="transmembrane region" description="Helical" evidence="6">
    <location>
        <begin position="33"/>
        <end position="51"/>
    </location>
</feature>
<gene>
    <name evidence="7" type="ORF">MES5069_270198</name>
</gene>
<keyword evidence="4 6" id="KW-1133">Transmembrane helix</keyword>
<dbReference type="Proteomes" id="UP001153050">
    <property type="component" value="Unassembled WGS sequence"/>
</dbReference>
<protein>
    <submittedName>
        <fullName evidence="7">Branched-chain amino acid ABC transporter permease</fullName>
    </submittedName>
</protein>
<feature type="transmembrane region" description="Helical" evidence="6">
    <location>
        <begin position="140"/>
        <end position="159"/>
    </location>
</feature>
<evidence type="ECO:0000256" key="3">
    <source>
        <dbReference type="ARBA" id="ARBA00022692"/>
    </source>
</evidence>
<sequence length="340" mass="35141">MGLDVVSKPITVKARSDASALARLKPSGRAQTMMVLGWLVGLAIVVAIPLLDLPPIWSAAALLTVIYVPAAVGQNLIIGNAGLLAMGQAAFVGVGAYTSAVLAVRYNLDAAVTIPAAMLLSGLIGALVGFPALRISGDYLFIVSLGFNLIVIDVILQWGDVTGGATGLTGVPTMHLFGVDLGVGAPFYLVVVSLVLLSLVITQAIASSRFGLTMEAIRDDEVAARSIGIATAAPKIYFFAIGSALAGLSGALLGYYLGYVGSRSFDVTASLLIFQMAVIGGLGRISGSIVGACIIILLPELLRPLQDYRLLLAGLLIVVLMATRPQGILGKTKITNLIKK</sequence>
<reference evidence="7 8" key="1">
    <citation type="submission" date="2022-03" db="EMBL/GenBank/DDBJ databases">
        <authorList>
            <person name="Brunel B."/>
        </authorList>
    </citation>
    <scope>NUCLEOTIDE SEQUENCE [LARGE SCALE GENOMIC DNA]</scope>
    <source>
        <strain evidence="7">STM5069sample</strain>
    </source>
</reference>
<feature type="transmembrane region" description="Helical" evidence="6">
    <location>
        <begin position="114"/>
        <end position="133"/>
    </location>
</feature>
<dbReference type="PANTHER" id="PTHR30482:SF20">
    <property type="entry name" value="HIGH-AFFINITY BRANCHED-CHAIN AMINO ACID TRANSPORT SYSTEM PERMEASE PROTEIN LIVM"/>
    <property type="match status" value="1"/>
</dbReference>
<dbReference type="PANTHER" id="PTHR30482">
    <property type="entry name" value="HIGH-AFFINITY BRANCHED-CHAIN AMINO ACID TRANSPORT SYSTEM PERMEASE"/>
    <property type="match status" value="1"/>
</dbReference>